<dbReference type="Pfam" id="PF12929">
    <property type="entry name" value="Mid1"/>
    <property type="match status" value="1"/>
</dbReference>
<name>A0A9P3LGV8_9APHY</name>
<dbReference type="PANTHER" id="PTHR39142">
    <property type="entry name" value="MID1P"/>
    <property type="match status" value="1"/>
</dbReference>
<evidence type="ECO:0000313" key="3">
    <source>
        <dbReference type="Proteomes" id="UP000703269"/>
    </source>
</evidence>
<dbReference type="InterPro" id="IPR024338">
    <property type="entry name" value="MID1/Yam8"/>
</dbReference>
<dbReference type="AlphaFoldDB" id="A0A9P3LGV8"/>
<evidence type="ECO:0000313" key="2">
    <source>
        <dbReference type="EMBL" id="GJE94044.1"/>
    </source>
</evidence>
<dbReference type="Proteomes" id="UP000703269">
    <property type="component" value="Unassembled WGS sequence"/>
</dbReference>
<reference evidence="2 3" key="1">
    <citation type="submission" date="2021-08" db="EMBL/GenBank/DDBJ databases">
        <title>Draft Genome Sequence of Phanerochaete sordida strain YK-624.</title>
        <authorList>
            <person name="Mori T."/>
            <person name="Dohra H."/>
            <person name="Suzuki T."/>
            <person name="Kawagishi H."/>
            <person name="Hirai H."/>
        </authorList>
    </citation>
    <scope>NUCLEOTIDE SEQUENCE [LARGE SCALE GENOMIC DNA]</scope>
    <source>
        <strain evidence="2 3">YK-624</strain>
    </source>
</reference>
<proteinExistence type="predicted"/>
<accession>A0A9P3LGV8</accession>
<protein>
    <submittedName>
        <fullName evidence="2">Stretch-activated cation channel Mid1</fullName>
    </submittedName>
</protein>
<sequence>MLPLALICLLQAHLAYAQASAPLSLSLNSLYSSYPTAHARRPALFSIPVAQNASVSVALCASAGSPPRFLLSNTSAVTHPTDGDLGEEGVYEIVLGSEGYGWWTGPLSEGGFLSVENMGQTPFEIGVSGDGVMHNVTDSFPLLGDTTNNQALLFSPPLAPSPPLAVPSYPNYTLPPANLSYPSAPSSLQFNVSIFVAPTSALGSASMPLTACGMRSSTGDIKGSFMYDETGSASDGLWLKDEDGWRWQWLISGLQPQTNYTAYVVQNSTKVSQPINFVTKSATFSCPIVHSLPYCPSIAYAVPISPPLPPSIAHTANTLPLSTVSPLLEVLSNFTISLLTSACGRDEYSPLVSCADCQAAYRKWLCTIWFTRCSEGADSTATPTVNTAQQPLSSALAPQASGAPPRSPGLPPFPQNFDTLLPCLETCTAVDRACPNFIGFTCPIPRFNARSSYGVGFIDSGDDGVQGQGSTGVAQDQWGNVWCNSG</sequence>
<keyword evidence="3" id="KW-1185">Reference proteome</keyword>
<dbReference type="EMBL" id="BPQB01000037">
    <property type="protein sequence ID" value="GJE94044.1"/>
    <property type="molecule type" value="Genomic_DNA"/>
</dbReference>
<dbReference type="OrthoDB" id="5405745at2759"/>
<evidence type="ECO:0000256" key="1">
    <source>
        <dbReference type="SAM" id="SignalP"/>
    </source>
</evidence>
<dbReference type="PANTHER" id="PTHR39142:SF1">
    <property type="entry name" value="AEL197CP"/>
    <property type="match status" value="1"/>
</dbReference>
<dbReference type="GO" id="GO:0005262">
    <property type="term" value="F:calcium channel activity"/>
    <property type="evidence" value="ECO:0007669"/>
    <property type="project" value="InterPro"/>
</dbReference>
<feature type="chain" id="PRO_5040204847" evidence="1">
    <location>
        <begin position="18"/>
        <end position="486"/>
    </location>
</feature>
<feature type="signal peptide" evidence="1">
    <location>
        <begin position="1"/>
        <end position="17"/>
    </location>
</feature>
<keyword evidence="1" id="KW-0732">Signal</keyword>
<organism evidence="2 3">
    <name type="scientific">Phanerochaete sordida</name>
    <dbReference type="NCBI Taxonomy" id="48140"/>
    <lineage>
        <taxon>Eukaryota</taxon>
        <taxon>Fungi</taxon>
        <taxon>Dikarya</taxon>
        <taxon>Basidiomycota</taxon>
        <taxon>Agaricomycotina</taxon>
        <taxon>Agaricomycetes</taxon>
        <taxon>Polyporales</taxon>
        <taxon>Phanerochaetaceae</taxon>
        <taxon>Phanerochaete</taxon>
    </lineage>
</organism>
<gene>
    <name evidence="2" type="ORF">PsYK624_102120</name>
</gene>
<dbReference type="GO" id="GO:0098703">
    <property type="term" value="P:calcium ion import across plasma membrane"/>
    <property type="evidence" value="ECO:0007669"/>
    <property type="project" value="InterPro"/>
</dbReference>
<comment type="caution">
    <text evidence="2">The sequence shown here is derived from an EMBL/GenBank/DDBJ whole genome shotgun (WGS) entry which is preliminary data.</text>
</comment>